<name>L8Y2M7_9GAMM</name>
<dbReference type="EMBL" id="AOBV01000002">
    <property type="protein sequence ID" value="ELV08716.1"/>
    <property type="molecule type" value="Genomic_DNA"/>
</dbReference>
<dbReference type="RefSeq" id="WP_008314542.1">
    <property type="nucleotide sequence ID" value="NZ_KB372778.1"/>
</dbReference>
<dbReference type="AlphaFoldDB" id="L8Y2M7"/>
<evidence type="ECO:0008006" key="4">
    <source>
        <dbReference type="Google" id="ProtNLM"/>
    </source>
</evidence>
<reference evidence="2 3" key="1">
    <citation type="journal article" date="2013" name="Genome Announc.">
        <title>Complete Genome Sequence of Wohlfahrtiimonas chitiniclastica Strain SH04, Isolated from Chrysomya megacephala Collected from Pudong International Airport in China.</title>
        <authorList>
            <person name="Cao X.M."/>
            <person name="Chen T."/>
            <person name="Xu L.Z."/>
            <person name="Yao L.S."/>
            <person name="Qi J."/>
            <person name="Zhang X.L."/>
            <person name="Yan Q.L."/>
            <person name="Deng Y.H."/>
            <person name="Guo T.Y."/>
            <person name="Wang J."/>
            <person name="Hu K.X."/>
            <person name="Xu B.L."/>
        </authorList>
    </citation>
    <scope>NUCLEOTIDE SEQUENCE [LARGE SCALE GENOMIC DNA]</scope>
    <source>
        <strain evidence="2 3">SH04</strain>
    </source>
</reference>
<comment type="caution">
    <text evidence="2">The sequence shown here is derived from an EMBL/GenBank/DDBJ whole genome shotgun (WGS) entry which is preliminary data.</text>
</comment>
<dbReference type="HOGENOM" id="CLU_1905924_0_0_6"/>
<protein>
    <recommendedName>
        <fullName evidence="4">DUF3592 domain-containing protein</fullName>
    </recommendedName>
</protein>
<evidence type="ECO:0000313" key="2">
    <source>
        <dbReference type="EMBL" id="ELV08716.1"/>
    </source>
</evidence>
<proteinExistence type="predicted"/>
<feature type="transmembrane region" description="Helical" evidence="1">
    <location>
        <begin position="99"/>
        <end position="120"/>
    </location>
</feature>
<feature type="transmembrane region" description="Helical" evidence="1">
    <location>
        <begin position="7"/>
        <end position="27"/>
    </location>
</feature>
<keyword evidence="1" id="KW-1133">Transmembrane helix</keyword>
<keyword evidence="1" id="KW-0472">Membrane</keyword>
<dbReference type="Proteomes" id="UP000011617">
    <property type="component" value="Unassembled WGS sequence"/>
</dbReference>
<keyword evidence="3" id="KW-1185">Reference proteome</keyword>
<accession>L8Y2M7</accession>
<evidence type="ECO:0000256" key="1">
    <source>
        <dbReference type="SAM" id="Phobius"/>
    </source>
</evidence>
<dbReference type="OrthoDB" id="9845876at2"/>
<sequence>MFNQAFIARLLRLVGAALVLSAGYFVYLDKELIYTEASIVRYEGNQPLIRFAPAPNEQITYQLPEAMAMDQHPVGSTLLVRYPSGDYGKLEYVSPVKQWAFYIVLPIGLILFFIGAYLTLKVRRAQFKQLNKK</sequence>
<organism evidence="2 3">
    <name type="scientific">Wohlfahrtiimonas chitiniclastica SH04</name>
    <dbReference type="NCBI Taxonomy" id="1261130"/>
    <lineage>
        <taxon>Bacteria</taxon>
        <taxon>Pseudomonadati</taxon>
        <taxon>Pseudomonadota</taxon>
        <taxon>Gammaproteobacteria</taxon>
        <taxon>Cardiobacteriales</taxon>
        <taxon>Ignatzschineriaceae</taxon>
        <taxon>Wohlfahrtiimonas</taxon>
    </lineage>
</organism>
<gene>
    <name evidence="2" type="ORF">F387_00108</name>
</gene>
<dbReference type="PATRIC" id="fig|1261130.3.peg.312"/>
<keyword evidence="1" id="KW-0812">Transmembrane</keyword>
<dbReference type="GeneID" id="58263002"/>
<evidence type="ECO:0000313" key="3">
    <source>
        <dbReference type="Proteomes" id="UP000011617"/>
    </source>
</evidence>